<dbReference type="OrthoDB" id="2445260at2"/>
<dbReference type="GO" id="GO:0036088">
    <property type="term" value="P:D-serine catabolic process"/>
    <property type="evidence" value="ECO:0007669"/>
    <property type="project" value="TreeGrafter"/>
</dbReference>
<dbReference type="CDD" id="cd06813">
    <property type="entry name" value="PLPDE_III_DSD_D-TA_like_2"/>
    <property type="match status" value="1"/>
</dbReference>
<reference evidence="2 3" key="1">
    <citation type="journal article" date="2017" name="Infect. Genet. Evol.">
        <title>The new phylogeny of the genus Mycobacterium: The old and the news.</title>
        <authorList>
            <person name="Tortoli E."/>
            <person name="Fedrizzi T."/>
            <person name="Meehan C.J."/>
            <person name="Trovato A."/>
            <person name="Grottola A."/>
            <person name="Giacobazzi E."/>
            <person name="Serpini G.F."/>
            <person name="Tagliazucchi S."/>
            <person name="Fabio A."/>
            <person name="Bettua C."/>
            <person name="Bertorelli R."/>
            <person name="Frascaro F."/>
            <person name="De Sanctis V."/>
            <person name="Pecorari M."/>
            <person name="Jousson O."/>
            <person name="Segata N."/>
            <person name="Cirillo D.M."/>
        </authorList>
    </citation>
    <scope>NUCLEOTIDE SEQUENCE [LARGE SCALE GENOMIC DNA]</scope>
    <source>
        <strain evidence="2 3">CIP1034565</strain>
    </source>
</reference>
<dbReference type="PANTHER" id="PTHR28004:SF2">
    <property type="entry name" value="D-SERINE DEHYDRATASE"/>
    <property type="match status" value="1"/>
</dbReference>
<dbReference type="GO" id="GO:0008721">
    <property type="term" value="F:D-serine ammonia-lyase activity"/>
    <property type="evidence" value="ECO:0007669"/>
    <property type="project" value="TreeGrafter"/>
</dbReference>
<sequence length="397" mass="42134">MSTDAARFDAFERATAGLEPPLGVIDLAALRANAADMVRRAGGKPIRLASKSIRARAILRMVHEMPGFAGVLAFTLPEAHWLATEFDDVLVAYPSTDRDALRALARDEQAAARITVMIDSAEHLDFITAAVGAGGHPVRICLDIDASLRVGARVHLGMRRSPLHSVVQVRALARRTADTPGVRLVGLMSYEGHIAGVGDDAPGSVLRRTAIRAMQRVSIAELRRRRDAIVTAVRAIAPLEFVNGGGTGSLETTAAESAITELGAGSGLYAPTLFDTYRSFHPTPAAYFALAVDRRPAPDIATVLGGGWIASGVPGPDRAPRPVWPPGLALIGTEGAGEVQTPVRGESARGLRLGDRVWFRHTKAGELCERLDALALIDGDAVVDTIPTYRGEGKTFV</sequence>
<gene>
    <name evidence="2" type="ORF">CQY22_003020</name>
</gene>
<keyword evidence="3" id="KW-1185">Reference proteome</keyword>
<name>A0A2G5PGF7_9MYCO</name>
<dbReference type="RefSeq" id="WP_090587798.1">
    <property type="nucleotide sequence ID" value="NZ_CP104302.1"/>
</dbReference>
<dbReference type="Proteomes" id="UP000230551">
    <property type="component" value="Unassembled WGS sequence"/>
</dbReference>
<dbReference type="STRING" id="85968.GCA_900073015_01349"/>
<protein>
    <submittedName>
        <fullName evidence="2">Alanine racemase</fullName>
    </submittedName>
</protein>
<evidence type="ECO:0000313" key="3">
    <source>
        <dbReference type="Proteomes" id="UP000230551"/>
    </source>
</evidence>
<dbReference type="Pfam" id="PF01168">
    <property type="entry name" value="Ala_racemase_N"/>
    <property type="match status" value="1"/>
</dbReference>
<dbReference type="InterPro" id="IPR029066">
    <property type="entry name" value="PLP-binding_barrel"/>
</dbReference>
<dbReference type="SUPFAM" id="SSF51419">
    <property type="entry name" value="PLP-binding barrel"/>
    <property type="match status" value="1"/>
</dbReference>
<dbReference type="Gene3D" id="3.20.20.10">
    <property type="entry name" value="Alanine racemase"/>
    <property type="match status" value="1"/>
</dbReference>
<evidence type="ECO:0000259" key="1">
    <source>
        <dbReference type="Pfam" id="PF01168"/>
    </source>
</evidence>
<organism evidence="2 3">
    <name type="scientific">Mycolicibacterium brumae</name>
    <dbReference type="NCBI Taxonomy" id="85968"/>
    <lineage>
        <taxon>Bacteria</taxon>
        <taxon>Bacillati</taxon>
        <taxon>Actinomycetota</taxon>
        <taxon>Actinomycetes</taxon>
        <taxon>Mycobacteriales</taxon>
        <taxon>Mycobacteriaceae</taxon>
        <taxon>Mycolicibacterium</taxon>
    </lineage>
</organism>
<dbReference type="EMBL" id="PDCN02000002">
    <property type="protein sequence ID" value="PIB77230.1"/>
    <property type="molecule type" value="Genomic_DNA"/>
</dbReference>
<dbReference type="InterPro" id="IPR051466">
    <property type="entry name" value="D-amino_acid_metab_enzyme"/>
</dbReference>
<proteinExistence type="predicted"/>
<accession>A0A2G5PGF7</accession>
<feature type="domain" description="Alanine racemase N-terminal" evidence="1">
    <location>
        <begin position="25"/>
        <end position="200"/>
    </location>
</feature>
<comment type="caution">
    <text evidence="2">The sequence shown here is derived from an EMBL/GenBank/DDBJ whole genome shotgun (WGS) entry which is preliminary data.</text>
</comment>
<dbReference type="AlphaFoldDB" id="A0A2G5PGF7"/>
<dbReference type="PANTHER" id="PTHR28004">
    <property type="entry name" value="ZGC:162816-RELATED"/>
    <property type="match status" value="1"/>
</dbReference>
<dbReference type="InterPro" id="IPR001608">
    <property type="entry name" value="Ala_racemase_N"/>
</dbReference>
<evidence type="ECO:0000313" key="2">
    <source>
        <dbReference type="EMBL" id="PIB77230.1"/>
    </source>
</evidence>